<dbReference type="InterPro" id="IPR036735">
    <property type="entry name" value="NGN_dom_sf"/>
</dbReference>
<dbReference type="SUPFAM" id="SSF82679">
    <property type="entry name" value="N-utilization substance G protein NusG, N-terminal domain"/>
    <property type="match status" value="1"/>
</dbReference>
<dbReference type="InterPro" id="IPR006645">
    <property type="entry name" value="NGN-like_dom"/>
</dbReference>
<dbReference type="PANTHER" id="PTHR30265:SF4">
    <property type="entry name" value="KOW MOTIF FAMILY PROTEIN, EXPRESSED"/>
    <property type="match status" value="1"/>
</dbReference>
<evidence type="ECO:0000313" key="5">
    <source>
        <dbReference type="EMBL" id="MBC9929289.1"/>
    </source>
</evidence>
<dbReference type="PANTHER" id="PTHR30265">
    <property type="entry name" value="RHO-INTERACTING TRANSCRIPTION TERMINATION FACTOR NUSG"/>
    <property type="match status" value="1"/>
</dbReference>
<dbReference type="SMART" id="SM00738">
    <property type="entry name" value="NGN"/>
    <property type="match status" value="1"/>
</dbReference>
<comment type="caution">
    <text evidence="5">The sequence shown here is derived from an EMBL/GenBank/DDBJ whole genome shotgun (WGS) entry which is preliminary data.</text>
</comment>
<dbReference type="InterPro" id="IPR043425">
    <property type="entry name" value="NusG-like"/>
</dbReference>
<sequence>MHSHMHSPEKNKRWFVAYTLPRTEKKVHSILNNMGVESFLPLQKEVRVWKDRRKKLEVPMFPNYIFVHSVPGDRYGILKIREVVRYISFEGKPATVSSELIEALRRVIDSQPEVTGDPIYISGMAVRVEDGPFAGIEGLMIRKNGRSRLVIEIQVLQRNVSIDISSHIVVPI</sequence>
<proteinExistence type="predicted"/>
<dbReference type="Gene3D" id="3.30.70.940">
    <property type="entry name" value="NusG, N-terminal domain"/>
    <property type="match status" value="1"/>
</dbReference>
<evidence type="ECO:0000313" key="6">
    <source>
        <dbReference type="Proteomes" id="UP000659124"/>
    </source>
</evidence>
<evidence type="ECO:0000256" key="1">
    <source>
        <dbReference type="ARBA" id="ARBA00022814"/>
    </source>
</evidence>
<feature type="domain" description="NusG-like N-terminal" evidence="4">
    <location>
        <begin position="11"/>
        <end position="108"/>
    </location>
</feature>
<keyword evidence="2" id="KW-0805">Transcription regulation</keyword>
<dbReference type="EMBL" id="JACVFC010000001">
    <property type="protein sequence ID" value="MBC9929289.1"/>
    <property type="molecule type" value="Genomic_DNA"/>
</dbReference>
<keyword evidence="1" id="KW-0889">Transcription antitermination</keyword>
<dbReference type="Proteomes" id="UP000659124">
    <property type="component" value="Unassembled WGS sequence"/>
</dbReference>
<organism evidence="5 6">
    <name type="scientific">Chitinophaga qingshengii</name>
    <dbReference type="NCBI Taxonomy" id="1569794"/>
    <lineage>
        <taxon>Bacteria</taxon>
        <taxon>Pseudomonadati</taxon>
        <taxon>Bacteroidota</taxon>
        <taxon>Chitinophagia</taxon>
        <taxon>Chitinophagales</taxon>
        <taxon>Chitinophagaceae</taxon>
        <taxon>Chitinophaga</taxon>
    </lineage>
</organism>
<reference evidence="5 6" key="1">
    <citation type="submission" date="2020-09" db="EMBL/GenBank/DDBJ databases">
        <title>Genome sequences of type strains of Chitinophaga qingshengii and Chitinophaga varians.</title>
        <authorList>
            <person name="Kittiwongwattana C."/>
        </authorList>
    </citation>
    <scope>NUCLEOTIDE SEQUENCE [LARGE SCALE GENOMIC DNA]</scope>
    <source>
        <strain evidence="5 6">JCM 30026</strain>
    </source>
</reference>
<dbReference type="SUPFAM" id="SSF50104">
    <property type="entry name" value="Translation proteins SH3-like domain"/>
    <property type="match status" value="1"/>
</dbReference>
<evidence type="ECO:0000259" key="4">
    <source>
        <dbReference type="SMART" id="SM00738"/>
    </source>
</evidence>
<protein>
    <submittedName>
        <fullName evidence="5">UpxY family transcription antiterminator</fullName>
    </submittedName>
</protein>
<dbReference type="Pfam" id="PF02357">
    <property type="entry name" value="NusG"/>
    <property type="match status" value="1"/>
</dbReference>
<name>A0ABR7TJQ9_9BACT</name>
<keyword evidence="6" id="KW-1185">Reference proteome</keyword>
<evidence type="ECO:0000256" key="3">
    <source>
        <dbReference type="ARBA" id="ARBA00023163"/>
    </source>
</evidence>
<dbReference type="NCBIfam" id="NF033644">
    <property type="entry name" value="antiterm_UpxY"/>
    <property type="match status" value="1"/>
</dbReference>
<dbReference type="InterPro" id="IPR008991">
    <property type="entry name" value="Translation_prot_SH3-like_sf"/>
</dbReference>
<evidence type="ECO:0000256" key="2">
    <source>
        <dbReference type="ARBA" id="ARBA00023015"/>
    </source>
</evidence>
<gene>
    <name evidence="5" type="ORF">ICL07_02820</name>
</gene>
<dbReference type="RefSeq" id="WP_188086427.1">
    <property type="nucleotide sequence ID" value="NZ_JACVFC010000001.1"/>
</dbReference>
<accession>A0ABR7TJQ9</accession>
<dbReference type="CDD" id="cd09895">
    <property type="entry name" value="NGN_SP_UpxY"/>
    <property type="match status" value="1"/>
</dbReference>
<keyword evidence="3" id="KW-0804">Transcription</keyword>